<gene>
    <name evidence="3" type="ORF">EAI_02809</name>
</gene>
<protein>
    <submittedName>
        <fullName evidence="3">Leucine-rich repeats and guanylate kinase domain-containing protein</fullName>
    </submittedName>
</protein>
<dbReference type="SUPFAM" id="SSF52540">
    <property type="entry name" value="P-loop containing nucleoside triphosphate hydrolases"/>
    <property type="match status" value="1"/>
</dbReference>
<dbReference type="Proteomes" id="UP000008237">
    <property type="component" value="Unassembled WGS sequence"/>
</dbReference>
<dbReference type="AlphaFoldDB" id="E2BV27"/>
<organism evidence="4">
    <name type="scientific">Harpegnathos saltator</name>
    <name type="common">Jerdon's jumping ant</name>
    <dbReference type="NCBI Taxonomy" id="610380"/>
    <lineage>
        <taxon>Eukaryota</taxon>
        <taxon>Metazoa</taxon>
        <taxon>Ecdysozoa</taxon>
        <taxon>Arthropoda</taxon>
        <taxon>Hexapoda</taxon>
        <taxon>Insecta</taxon>
        <taxon>Pterygota</taxon>
        <taxon>Neoptera</taxon>
        <taxon>Endopterygota</taxon>
        <taxon>Hymenoptera</taxon>
        <taxon>Apocrita</taxon>
        <taxon>Aculeata</taxon>
        <taxon>Formicoidea</taxon>
        <taxon>Formicidae</taxon>
        <taxon>Ponerinae</taxon>
        <taxon>Ponerini</taxon>
        <taxon>Harpegnathos</taxon>
    </lineage>
</organism>
<evidence type="ECO:0000313" key="3">
    <source>
        <dbReference type="EMBL" id="EFN80458.1"/>
    </source>
</evidence>
<evidence type="ECO:0000256" key="1">
    <source>
        <dbReference type="SAM" id="MobiDB-lite"/>
    </source>
</evidence>
<accession>E2BV27</accession>
<name>E2BV27_HARSA</name>
<keyword evidence="3" id="KW-0808">Transferase</keyword>
<dbReference type="OMA" id="NDMARCG"/>
<evidence type="ECO:0000259" key="2">
    <source>
        <dbReference type="PROSITE" id="PS50052"/>
    </source>
</evidence>
<dbReference type="PANTHER" id="PTHR23117:SF18">
    <property type="entry name" value="LEUCINE-RICH REPEAT AND GUANYLATE KINASE DOMAIN-CONTAINING PROTEIN"/>
    <property type="match status" value="1"/>
</dbReference>
<dbReference type="PANTHER" id="PTHR23117">
    <property type="entry name" value="GUANYLATE KINASE-RELATED"/>
    <property type="match status" value="1"/>
</dbReference>
<sequence>MQVDLQMTLKVMAKVKFKVTIKSVTRFSTIFVFKVFHEDLILQSYPRIPVTSATLFAPPADLTAARNVAKLMLLEQLNISKIHAHVQPYDEIAPPLVILTGPSAVKKMALALHVTRMIPDKVRYCRWHTTKEICEDDEENDTYVLVDRERFNDMARCGEFLVILDLLGHSYGFHTDEIVPLISEKKIGLTQMNLYAATEISRRYPNVKATLMLTQSMDLHRTWAQEKFDIYTWIKDSVEDLLVVKIGKRADENGVETASCILDFIGEIIDEVLLDEEATIIIDDEETKRELHRTRMLHRRSTLEWWDTVLEREKEDDLSESTSSNDATETVSN</sequence>
<reference evidence="3 4" key="1">
    <citation type="journal article" date="2010" name="Science">
        <title>Genomic comparison of the ants Camponotus floridanus and Harpegnathos saltator.</title>
        <authorList>
            <person name="Bonasio R."/>
            <person name="Zhang G."/>
            <person name="Ye C."/>
            <person name="Mutti N.S."/>
            <person name="Fang X."/>
            <person name="Qin N."/>
            <person name="Donahue G."/>
            <person name="Yang P."/>
            <person name="Li Q."/>
            <person name="Li C."/>
            <person name="Zhang P."/>
            <person name="Huang Z."/>
            <person name="Berger S.L."/>
            <person name="Reinberg D."/>
            <person name="Wang J."/>
            <person name="Liebig J."/>
        </authorList>
    </citation>
    <scope>NUCLEOTIDE SEQUENCE [LARGE SCALE GENOMIC DNA]</scope>
    <source>
        <strain evidence="3 4">R22 G/1</strain>
    </source>
</reference>
<dbReference type="InterPro" id="IPR027417">
    <property type="entry name" value="P-loop_NTPase"/>
</dbReference>
<proteinExistence type="predicted"/>
<feature type="region of interest" description="Disordered" evidence="1">
    <location>
        <begin position="314"/>
        <end position="333"/>
    </location>
</feature>
<dbReference type="PROSITE" id="PS50052">
    <property type="entry name" value="GUANYLATE_KINASE_2"/>
    <property type="match status" value="1"/>
</dbReference>
<dbReference type="InterPro" id="IPR008144">
    <property type="entry name" value="Guanylate_kin-like_dom"/>
</dbReference>
<keyword evidence="4" id="KW-1185">Reference proteome</keyword>
<dbReference type="GO" id="GO:0005829">
    <property type="term" value="C:cytosol"/>
    <property type="evidence" value="ECO:0007669"/>
    <property type="project" value="TreeGrafter"/>
</dbReference>
<keyword evidence="3" id="KW-0418">Kinase</keyword>
<feature type="domain" description="Guanylate kinase-like" evidence="2">
    <location>
        <begin position="94"/>
        <end position="296"/>
    </location>
</feature>
<dbReference type="GO" id="GO:0004385">
    <property type="term" value="F:GMP kinase activity"/>
    <property type="evidence" value="ECO:0007669"/>
    <property type="project" value="TreeGrafter"/>
</dbReference>
<feature type="compositionally biased region" description="Polar residues" evidence="1">
    <location>
        <begin position="320"/>
        <end position="333"/>
    </location>
</feature>
<evidence type="ECO:0000313" key="4">
    <source>
        <dbReference type="Proteomes" id="UP000008237"/>
    </source>
</evidence>
<dbReference type="InParanoid" id="E2BV27"/>
<dbReference type="STRING" id="610380.E2BV27"/>
<dbReference type="Gene3D" id="3.40.50.300">
    <property type="entry name" value="P-loop containing nucleotide triphosphate hydrolases"/>
    <property type="match status" value="1"/>
</dbReference>
<dbReference type="OrthoDB" id="6334211at2759"/>
<dbReference type="EMBL" id="GL450787">
    <property type="protein sequence ID" value="EFN80458.1"/>
    <property type="molecule type" value="Genomic_DNA"/>
</dbReference>